<feature type="transmembrane region" description="Helical" evidence="1">
    <location>
        <begin position="135"/>
        <end position="155"/>
    </location>
</feature>
<name>U1GLI6_ENDPU</name>
<reference evidence="3" key="1">
    <citation type="journal article" date="2014" name="BMC Genomics">
        <title>Genome characteristics reveal the impact of lichenization on lichen-forming fungus Endocarpon pusillum Hedwig (Verrucariales, Ascomycota).</title>
        <authorList>
            <person name="Wang Y.-Y."/>
            <person name="Liu B."/>
            <person name="Zhang X.-Y."/>
            <person name="Zhou Q.-M."/>
            <person name="Zhang T."/>
            <person name="Li H."/>
            <person name="Yu Y.-F."/>
            <person name="Zhang X.-L."/>
            <person name="Hao X.-Y."/>
            <person name="Wang M."/>
            <person name="Wang L."/>
            <person name="Wei J.-C."/>
        </authorList>
    </citation>
    <scope>NUCLEOTIDE SEQUENCE [LARGE SCALE GENOMIC DNA]</scope>
    <source>
        <strain evidence="3">Z07020 / HMAS-L-300199</strain>
    </source>
</reference>
<dbReference type="eggNOG" id="ENOG502SERQ">
    <property type="taxonomic scope" value="Eukaryota"/>
</dbReference>
<feature type="transmembrane region" description="Helical" evidence="1">
    <location>
        <begin position="344"/>
        <end position="367"/>
    </location>
</feature>
<feature type="transmembrane region" description="Helical" evidence="1">
    <location>
        <begin position="41"/>
        <end position="63"/>
    </location>
</feature>
<feature type="transmembrane region" description="Helical" evidence="1">
    <location>
        <begin position="259"/>
        <end position="284"/>
    </location>
</feature>
<dbReference type="RefSeq" id="XP_007801639.1">
    <property type="nucleotide sequence ID" value="XM_007803448.1"/>
</dbReference>
<gene>
    <name evidence="2" type="ORF">EPUS_04804</name>
</gene>
<dbReference type="HOGENOM" id="CLU_038857_1_1_1"/>
<keyword evidence="1" id="KW-0812">Transmembrane</keyword>
<keyword evidence="1" id="KW-0472">Membrane</keyword>
<sequence>MAFGAALARRSVQVAHATFSTAQNGEHPKMPKIPAWSSGLVLLTVLGFCALFFAVQYSCGFVVGTLTMIESNRTDAYVAVDTLPSNDEDDTMPKPPTSDALLEPEVLLVKNTPITSSIRRTINHLRARYGYFSRFRGLSLFLCLTIARLFIIQFVCFPKFMTNWIGFCFASVVADLILARWEMTWIHVVISEPTQKNWWKRAPAIKNWTKIAPAVALWSMASQIAKVMPIIVGMSFGAFKRMGNPDYQPSRRELDAAAAQSLLVFVLAVAFTILIQLPATVIVVRVAASMLPEENETVVPFDRSFGGKVTPAIIGGQGKIGMVEAWKSFDWSSRIRLVKLMAKIFAIMTALWILVVVVMIGEAHLIIGSENIKVIMGALGAVLNKQQ</sequence>
<feature type="transmembrane region" description="Helical" evidence="1">
    <location>
        <begin position="161"/>
        <end position="179"/>
    </location>
</feature>
<proteinExistence type="predicted"/>
<organism evidence="2 3">
    <name type="scientific">Endocarpon pusillum (strain Z07020 / HMAS-L-300199)</name>
    <name type="common">Lichen-forming fungus</name>
    <dbReference type="NCBI Taxonomy" id="1263415"/>
    <lineage>
        <taxon>Eukaryota</taxon>
        <taxon>Fungi</taxon>
        <taxon>Dikarya</taxon>
        <taxon>Ascomycota</taxon>
        <taxon>Pezizomycotina</taxon>
        <taxon>Eurotiomycetes</taxon>
        <taxon>Chaetothyriomycetidae</taxon>
        <taxon>Verrucariales</taxon>
        <taxon>Verrucariaceae</taxon>
        <taxon>Endocarpon</taxon>
    </lineage>
</organism>
<keyword evidence="1" id="KW-1133">Transmembrane helix</keyword>
<dbReference type="EMBL" id="KE721051">
    <property type="protein sequence ID" value="ERF72751.1"/>
    <property type="molecule type" value="Genomic_DNA"/>
</dbReference>
<evidence type="ECO:0000313" key="3">
    <source>
        <dbReference type="Proteomes" id="UP000019373"/>
    </source>
</evidence>
<dbReference type="Proteomes" id="UP000019373">
    <property type="component" value="Unassembled WGS sequence"/>
</dbReference>
<dbReference type="OrthoDB" id="2896006at2759"/>
<accession>U1GLI6</accession>
<dbReference type="OMA" id="YQRIPGF"/>
<protein>
    <submittedName>
        <fullName evidence="2">Uncharacterized protein</fullName>
    </submittedName>
</protein>
<dbReference type="AlphaFoldDB" id="U1GLI6"/>
<evidence type="ECO:0000313" key="2">
    <source>
        <dbReference type="EMBL" id="ERF72751.1"/>
    </source>
</evidence>
<keyword evidence="3" id="KW-1185">Reference proteome</keyword>
<evidence type="ECO:0000256" key="1">
    <source>
        <dbReference type="SAM" id="Phobius"/>
    </source>
</evidence>
<feature type="transmembrane region" description="Helical" evidence="1">
    <location>
        <begin position="215"/>
        <end position="239"/>
    </location>
</feature>
<dbReference type="GeneID" id="19239758"/>